<comment type="caution">
    <text evidence="1">The sequence shown here is derived from an EMBL/GenBank/DDBJ whole genome shotgun (WGS) entry which is preliminary data.</text>
</comment>
<sequence length="156" mass="17431">MTSCATIETAGYIALETKSTIQVDSRLRERANWGDLPGQTFDEFVAMWERCTSEPEYIPPVGDSAKQAGERLSSFLTELAQKHPFQSHIVMVTHGGLITDFLVNTFPGDQLDLWHPNFIAVQSQLIPECSITTLIYENGQYQIADLASVEHLESIL</sequence>
<dbReference type="Pfam" id="PF00300">
    <property type="entry name" value="His_Phos_1"/>
    <property type="match status" value="1"/>
</dbReference>
<dbReference type="InterPro" id="IPR013078">
    <property type="entry name" value="His_Pase_superF_clade-1"/>
</dbReference>
<organism evidence="1 2">
    <name type="scientific">Paenibacillus residui</name>
    <dbReference type="NCBI Taxonomy" id="629724"/>
    <lineage>
        <taxon>Bacteria</taxon>
        <taxon>Bacillati</taxon>
        <taxon>Bacillota</taxon>
        <taxon>Bacilli</taxon>
        <taxon>Bacillales</taxon>
        <taxon>Paenibacillaceae</taxon>
        <taxon>Paenibacillus</taxon>
    </lineage>
</organism>
<dbReference type="EMBL" id="JBHTIU010000038">
    <property type="protein sequence ID" value="MFD0869879.1"/>
    <property type="molecule type" value="Genomic_DNA"/>
</dbReference>
<reference evidence="2" key="1">
    <citation type="journal article" date="2019" name="Int. J. Syst. Evol. Microbiol.">
        <title>The Global Catalogue of Microorganisms (GCM) 10K type strain sequencing project: providing services to taxonomists for standard genome sequencing and annotation.</title>
        <authorList>
            <consortium name="The Broad Institute Genomics Platform"/>
            <consortium name="The Broad Institute Genome Sequencing Center for Infectious Disease"/>
            <person name="Wu L."/>
            <person name="Ma J."/>
        </authorList>
    </citation>
    <scope>NUCLEOTIDE SEQUENCE [LARGE SCALE GENOMIC DNA]</scope>
    <source>
        <strain evidence="2">CCUG 57263</strain>
    </source>
</reference>
<dbReference type="InterPro" id="IPR029033">
    <property type="entry name" value="His_PPase_superfam"/>
</dbReference>
<keyword evidence="2" id="KW-1185">Reference proteome</keyword>
<protein>
    <submittedName>
        <fullName evidence="1">Histidine phosphatase family protein</fullName>
    </submittedName>
</protein>
<dbReference type="Gene3D" id="3.40.50.1240">
    <property type="entry name" value="Phosphoglycerate mutase-like"/>
    <property type="match status" value="1"/>
</dbReference>
<dbReference type="Proteomes" id="UP001597120">
    <property type="component" value="Unassembled WGS sequence"/>
</dbReference>
<evidence type="ECO:0000313" key="1">
    <source>
        <dbReference type="EMBL" id="MFD0869879.1"/>
    </source>
</evidence>
<dbReference type="RefSeq" id="WP_379288339.1">
    <property type="nucleotide sequence ID" value="NZ_JBHTIU010000038.1"/>
</dbReference>
<name>A0ABW3DBC8_9BACL</name>
<evidence type="ECO:0000313" key="2">
    <source>
        <dbReference type="Proteomes" id="UP001597120"/>
    </source>
</evidence>
<dbReference type="SUPFAM" id="SSF53254">
    <property type="entry name" value="Phosphoglycerate mutase-like"/>
    <property type="match status" value="1"/>
</dbReference>
<accession>A0ABW3DBC8</accession>
<proteinExistence type="predicted"/>
<gene>
    <name evidence="1" type="ORF">ACFQ03_12025</name>
</gene>